<feature type="signal peptide" evidence="2">
    <location>
        <begin position="1"/>
        <end position="24"/>
    </location>
</feature>
<gene>
    <name evidence="3" type="ORF">DFR29_104200</name>
</gene>
<feature type="region of interest" description="Disordered" evidence="1">
    <location>
        <begin position="275"/>
        <end position="304"/>
    </location>
</feature>
<keyword evidence="4" id="KW-1185">Reference proteome</keyword>
<dbReference type="AlphaFoldDB" id="A0A4R6Z2G5"/>
<evidence type="ECO:0008006" key="5">
    <source>
        <dbReference type="Google" id="ProtNLM"/>
    </source>
</evidence>
<evidence type="ECO:0000256" key="1">
    <source>
        <dbReference type="SAM" id="MobiDB-lite"/>
    </source>
</evidence>
<protein>
    <recommendedName>
        <fullName evidence="5">HEAT repeat protein</fullName>
    </recommendedName>
</protein>
<dbReference type="Proteomes" id="UP000295293">
    <property type="component" value="Unassembled WGS sequence"/>
</dbReference>
<accession>A0A4R6Z2G5</accession>
<keyword evidence="2" id="KW-0732">Signal</keyword>
<name>A0A4R6Z2G5_9GAMM</name>
<proteinExistence type="predicted"/>
<evidence type="ECO:0000313" key="4">
    <source>
        <dbReference type="Proteomes" id="UP000295293"/>
    </source>
</evidence>
<organism evidence="3 4">
    <name type="scientific">Tahibacter aquaticus</name>
    <dbReference type="NCBI Taxonomy" id="520092"/>
    <lineage>
        <taxon>Bacteria</taxon>
        <taxon>Pseudomonadati</taxon>
        <taxon>Pseudomonadota</taxon>
        <taxon>Gammaproteobacteria</taxon>
        <taxon>Lysobacterales</taxon>
        <taxon>Rhodanobacteraceae</taxon>
        <taxon>Tahibacter</taxon>
    </lineage>
</organism>
<dbReference type="EMBL" id="SNZH01000004">
    <property type="protein sequence ID" value="TDR45772.1"/>
    <property type="molecule type" value="Genomic_DNA"/>
</dbReference>
<reference evidence="3 4" key="1">
    <citation type="submission" date="2019-03" db="EMBL/GenBank/DDBJ databases">
        <title>Genomic Encyclopedia of Type Strains, Phase IV (KMG-IV): sequencing the most valuable type-strain genomes for metagenomic binning, comparative biology and taxonomic classification.</title>
        <authorList>
            <person name="Goeker M."/>
        </authorList>
    </citation>
    <scope>NUCLEOTIDE SEQUENCE [LARGE SCALE GENOMIC DNA]</scope>
    <source>
        <strain evidence="3 4">DSM 21667</strain>
    </source>
</reference>
<sequence length="304" mass="32807">MPVTRLFPLSALAALLLAALPVCAGTTDYRDSQRARLAQANDRDSLVAAVLLALPADIDAPIGAEVDAPLQRLRQAHPDDTLALYLAAAVCQMQPACSDTAAAQRLVERAPENALHWVLLPHKAAPDAQRLHQAAQASQAQPHLGELVQILRRALGEDAATASARAAALDAIPVPRLSPLLDACKGAQTAQRDDCIAIGRLLLRDEQGAILSRMIGSVLLRRLLPGTPEADQAKEFRRQYVWLSEHVAEKDPAVRVTLQRDIVALGEWEAWQRAAERAGAARTPPQGWTPANPQTLLLSEERSK</sequence>
<evidence type="ECO:0000256" key="2">
    <source>
        <dbReference type="SAM" id="SignalP"/>
    </source>
</evidence>
<comment type="caution">
    <text evidence="3">The sequence shown here is derived from an EMBL/GenBank/DDBJ whole genome shotgun (WGS) entry which is preliminary data.</text>
</comment>
<dbReference type="RefSeq" id="WP_133818139.1">
    <property type="nucleotide sequence ID" value="NZ_SNZH01000004.1"/>
</dbReference>
<dbReference type="OrthoDB" id="9992257at2"/>
<evidence type="ECO:0000313" key="3">
    <source>
        <dbReference type="EMBL" id="TDR45772.1"/>
    </source>
</evidence>
<feature type="chain" id="PRO_5020317663" description="HEAT repeat protein" evidence="2">
    <location>
        <begin position="25"/>
        <end position="304"/>
    </location>
</feature>